<dbReference type="RefSeq" id="WP_374830090.1">
    <property type="nucleotide sequence ID" value="NZ_JBHEEZ010000003.1"/>
</dbReference>
<sequence>MIRKSDHTNAIRPQCYARMTEACHQYVNSAGVTSSLSKSNNHEMKIGESQVRFKGNSPTGNIILFLTEMDEPSLEGCYYIDID</sequence>
<proteinExistence type="predicted"/>
<evidence type="ECO:0000313" key="1">
    <source>
        <dbReference type="EMBL" id="MFC4624698.1"/>
    </source>
</evidence>
<organism evidence="1 2">
    <name type="scientific">Daeguia caeni</name>
    <dbReference type="NCBI Taxonomy" id="439612"/>
    <lineage>
        <taxon>Bacteria</taxon>
        <taxon>Pseudomonadati</taxon>
        <taxon>Pseudomonadota</taxon>
        <taxon>Alphaproteobacteria</taxon>
        <taxon>Hyphomicrobiales</taxon>
        <taxon>Brucellaceae</taxon>
        <taxon>Daeguia</taxon>
    </lineage>
</organism>
<gene>
    <name evidence="1" type="ORF">ACFO1V_05595</name>
</gene>
<dbReference type="EMBL" id="JBHSEL010000044">
    <property type="protein sequence ID" value="MFC4624698.1"/>
    <property type="molecule type" value="Genomic_DNA"/>
</dbReference>
<comment type="caution">
    <text evidence="1">The sequence shown here is derived from an EMBL/GenBank/DDBJ whole genome shotgun (WGS) entry which is preliminary data.</text>
</comment>
<protein>
    <submittedName>
        <fullName evidence="1">Uncharacterized protein</fullName>
    </submittedName>
</protein>
<evidence type="ECO:0000313" key="2">
    <source>
        <dbReference type="Proteomes" id="UP001596042"/>
    </source>
</evidence>
<keyword evidence="2" id="KW-1185">Reference proteome</keyword>
<reference evidence="2" key="1">
    <citation type="journal article" date="2019" name="Int. J. Syst. Evol. Microbiol.">
        <title>The Global Catalogue of Microorganisms (GCM) 10K type strain sequencing project: providing services to taxonomists for standard genome sequencing and annotation.</title>
        <authorList>
            <consortium name="The Broad Institute Genomics Platform"/>
            <consortium name="The Broad Institute Genome Sequencing Center for Infectious Disease"/>
            <person name="Wu L."/>
            <person name="Ma J."/>
        </authorList>
    </citation>
    <scope>NUCLEOTIDE SEQUENCE [LARGE SCALE GENOMIC DNA]</scope>
    <source>
        <strain evidence="2">CGMCC 1.15731</strain>
    </source>
</reference>
<dbReference type="Proteomes" id="UP001596042">
    <property type="component" value="Unassembled WGS sequence"/>
</dbReference>
<name>A0ABV9H2Q3_9HYPH</name>
<accession>A0ABV9H2Q3</accession>